<name>A0ABQ5K9Y3_9EUKA</name>
<proteinExistence type="predicted"/>
<protein>
    <submittedName>
        <fullName evidence="1">Uncharacterized protein</fullName>
    </submittedName>
</protein>
<gene>
    <name evidence="1" type="ORF">ADUPG1_001111</name>
</gene>
<dbReference type="Proteomes" id="UP001057375">
    <property type="component" value="Unassembled WGS sequence"/>
</dbReference>
<organism evidence="1 2">
    <name type="scientific">Aduncisulcus paluster</name>
    <dbReference type="NCBI Taxonomy" id="2918883"/>
    <lineage>
        <taxon>Eukaryota</taxon>
        <taxon>Metamonada</taxon>
        <taxon>Carpediemonas-like organisms</taxon>
        <taxon>Aduncisulcus</taxon>
    </lineage>
</organism>
<keyword evidence="2" id="KW-1185">Reference proteome</keyword>
<sequence length="46" mass="5159">MPSVVDDVATMNAWLETWIHDVSYSHEHEMMLLGHDETDASNGNAT</sequence>
<dbReference type="EMBL" id="BQXS01000744">
    <property type="protein sequence ID" value="GKT29228.1"/>
    <property type="molecule type" value="Genomic_DNA"/>
</dbReference>
<evidence type="ECO:0000313" key="1">
    <source>
        <dbReference type="EMBL" id="GKT29228.1"/>
    </source>
</evidence>
<feature type="non-terminal residue" evidence="1">
    <location>
        <position position="46"/>
    </location>
</feature>
<evidence type="ECO:0000313" key="2">
    <source>
        <dbReference type="Proteomes" id="UP001057375"/>
    </source>
</evidence>
<accession>A0ABQ5K9Y3</accession>
<reference evidence="1" key="1">
    <citation type="submission" date="2022-03" db="EMBL/GenBank/DDBJ databases">
        <title>Draft genome sequence of Aduncisulcus paluster, a free-living microaerophilic Fornicata.</title>
        <authorList>
            <person name="Yuyama I."/>
            <person name="Kume K."/>
            <person name="Tamura T."/>
            <person name="Inagaki Y."/>
            <person name="Hashimoto T."/>
        </authorList>
    </citation>
    <scope>NUCLEOTIDE SEQUENCE</scope>
    <source>
        <strain evidence="1">NY0171</strain>
    </source>
</reference>
<comment type="caution">
    <text evidence="1">The sequence shown here is derived from an EMBL/GenBank/DDBJ whole genome shotgun (WGS) entry which is preliminary data.</text>
</comment>